<dbReference type="AlphaFoldDB" id="A0A174IY79"/>
<protein>
    <submittedName>
        <fullName evidence="2">Domain of uncharacterized function (DUF955)</fullName>
    </submittedName>
</protein>
<evidence type="ECO:0000313" key="2">
    <source>
        <dbReference type="EMBL" id="CUO92373.1"/>
    </source>
</evidence>
<sequence>MGEIERIKRLVSYYKKKYSTQDPFEIADNLGVLYQIGNCKHEGCYMFLKNHRYIFLSNRLNYNELKLVMAHELAHAIYDRKDNCYFIRNKTLLLNSRAEKRANRFAAYLLIDEDVLREYDGFTIEQFCNCTGYPKELIELRLTEYNYRKE</sequence>
<dbReference type="Gene3D" id="1.10.10.2910">
    <property type="match status" value="1"/>
</dbReference>
<dbReference type="RefSeq" id="WP_055154627.1">
    <property type="nucleotide sequence ID" value="NZ_CYZU01000043.1"/>
</dbReference>
<dbReference type="Pfam" id="PF06114">
    <property type="entry name" value="Peptidase_M78"/>
    <property type="match status" value="1"/>
</dbReference>
<name>A0A174IY79_9FIRM</name>
<accession>A0A174IY79</accession>
<evidence type="ECO:0000313" key="3">
    <source>
        <dbReference type="Proteomes" id="UP000095544"/>
    </source>
</evidence>
<dbReference type="STRING" id="39482.ERS852491_03727"/>
<feature type="domain" description="IrrE N-terminal-like" evidence="1">
    <location>
        <begin position="51"/>
        <end position="119"/>
    </location>
</feature>
<dbReference type="InterPro" id="IPR010359">
    <property type="entry name" value="IrrE_HExxH"/>
</dbReference>
<proteinExistence type="predicted"/>
<dbReference type="Proteomes" id="UP000095544">
    <property type="component" value="Unassembled WGS sequence"/>
</dbReference>
<gene>
    <name evidence="2" type="ORF">ERS852491_03727</name>
</gene>
<evidence type="ECO:0000259" key="1">
    <source>
        <dbReference type="Pfam" id="PF06114"/>
    </source>
</evidence>
<dbReference type="EMBL" id="CYZU01000043">
    <property type="protein sequence ID" value="CUO92373.1"/>
    <property type="molecule type" value="Genomic_DNA"/>
</dbReference>
<organism evidence="2 3">
    <name type="scientific">Faecalicatena contorta</name>
    <dbReference type="NCBI Taxonomy" id="39482"/>
    <lineage>
        <taxon>Bacteria</taxon>
        <taxon>Bacillati</taxon>
        <taxon>Bacillota</taxon>
        <taxon>Clostridia</taxon>
        <taxon>Lachnospirales</taxon>
        <taxon>Lachnospiraceae</taxon>
        <taxon>Faecalicatena</taxon>
    </lineage>
</organism>
<reference evidence="2 3" key="1">
    <citation type="submission" date="2015-09" db="EMBL/GenBank/DDBJ databases">
        <authorList>
            <consortium name="Pathogen Informatics"/>
        </authorList>
    </citation>
    <scope>NUCLEOTIDE SEQUENCE [LARGE SCALE GENOMIC DNA]</scope>
    <source>
        <strain evidence="2 3">2789STDY5834876</strain>
    </source>
</reference>
<dbReference type="OrthoDB" id="9816277at2"/>